<feature type="active site" description="Nucleophile" evidence="1">
    <location>
        <position position="161"/>
    </location>
</feature>
<name>A0A2V1ASM0_9ASCO</name>
<dbReference type="GeneID" id="37007411"/>
<dbReference type="Proteomes" id="UP000244309">
    <property type="component" value="Unassembled WGS sequence"/>
</dbReference>
<dbReference type="GO" id="GO:0004298">
    <property type="term" value="F:threonine-type endopeptidase activity"/>
    <property type="evidence" value="ECO:0007669"/>
    <property type="project" value="TreeGrafter"/>
</dbReference>
<dbReference type="PANTHER" id="PTHR10188">
    <property type="entry name" value="L-ASPARAGINASE"/>
    <property type="match status" value="1"/>
</dbReference>
<dbReference type="GO" id="GO:0005737">
    <property type="term" value="C:cytoplasm"/>
    <property type="evidence" value="ECO:0007669"/>
    <property type="project" value="TreeGrafter"/>
</dbReference>
<dbReference type="SUPFAM" id="SSF56235">
    <property type="entry name" value="N-terminal nucleophile aminohydrolases (Ntn hydrolases)"/>
    <property type="match status" value="1"/>
</dbReference>
<dbReference type="InterPro" id="IPR000246">
    <property type="entry name" value="Peptidase_T2"/>
</dbReference>
<evidence type="ECO:0000313" key="3">
    <source>
        <dbReference type="EMBL" id="PVH20293.1"/>
    </source>
</evidence>
<organism evidence="3 4">
    <name type="scientific">Candidozyma haemuli</name>
    <dbReference type="NCBI Taxonomy" id="45357"/>
    <lineage>
        <taxon>Eukaryota</taxon>
        <taxon>Fungi</taxon>
        <taxon>Dikarya</taxon>
        <taxon>Ascomycota</taxon>
        <taxon>Saccharomycotina</taxon>
        <taxon>Pichiomycetes</taxon>
        <taxon>Metschnikowiaceae</taxon>
        <taxon>Candidozyma</taxon>
    </lineage>
</organism>
<dbReference type="EMBL" id="PKFO01000003">
    <property type="protein sequence ID" value="PVH20293.1"/>
    <property type="molecule type" value="Genomic_DNA"/>
</dbReference>
<dbReference type="RefSeq" id="XP_025341233.1">
    <property type="nucleotide sequence ID" value="XM_025485768.1"/>
</dbReference>
<accession>A0A2V1ASM0</accession>
<dbReference type="Pfam" id="PF01112">
    <property type="entry name" value="Asparaginase_2"/>
    <property type="match status" value="1"/>
</dbReference>
<protein>
    <submittedName>
        <fullName evidence="3">Uncharacterized protein</fullName>
    </submittedName>
</protein>
<dbReference type="GO" id="GO:0051604">
    <property type="term" value="P:protein maturation"/>
    <property type="evidence" value="ECO:0007669"/>
    <property type="project" value="TreeGrafter"/>
</dbReference>
<dbReference type="PANTHER" id="PTHR10188:SF8">
    <property type="entry name" value="THREONINE ASPARTASE 1"/>
    <property type="match status" value="1"/>
</dbReference>
<feature type="site" description="Cleavage; by autolysis" evidence="2">
    <location>
        <begin position="160"/>
        <end position="161"/>
    </location>
</feature>
<evidence type="ECO:0000256" key="1">
    <source>
        <dbReference type="PIRSR" id="PIRSR600246-1"/>
    </source>
</evidence>
<sequence>MAFLVIHVGAGHHSFNSRDEYKRLIRSALRTGSLLESSGIIEQSHLTNTGYGSALDRYGNASCDCTIASSTEAGTDVLSLLGIDDKTSPTTECIHIKNKLDEEFNDSKSLGLSKPASLQYYHVKKSHGTDESSELASPAAKRLYSKYKDFPEPPQQPVQDTVGVINFDNELTLSTSSGGTFLKFPGRVSCAGIYGSGSAIAETEGTRITCLCSGNGDDIIRMRLAGHIADILLRSAKDDDWPDFPAIMVSNTINQSKTVTLSARDNNHNPIVYVGVIAVIQHEGRTTLAYCHSTESFYFGFVNSNGEKEVVLSSQSDEAKIGHFVSGQYKL</sequence>
<keyword evidence="4" id="KW-1185">Reference proteome</keyword>
<comment type="caution">
    <text evidence="3">The sequence shown here is derived from an EMBL/GenBank/DDBJ whole genome shotgun (WGS) entry which is preliminary data.</text>
</comment>
<dbReference type="OrthoDB" id="77601at2759"/>
<proteinExistence type="predicted"/>
<gene>
    <name evidence="3" type="ORF">CXQ85_002080</name>
</gene>
<evidence type="ECO:0000256" key="2">
    <source>
        <dbReference type="PIRSR" id="PIRSR600246-3"/>
    </source>
</evidence>
<dbReference type="VEuPathDB" id="FungiDB:CXQ85_002080"/>
<dbReference type="Gene3D" id="3.60.20.30">
    <property type="entry name" value="(Glycosyl)asparaginase"/>
    <property type="match status" value="1"/>
</dbReference>
<dbReference type="AlphaFoldDB" id="A0A2V1ASM0"/>
<evidence type="ECO:0000313" key="4">
    <source>
        <dbReference type="Proteomes" id="UP000244309"/>
    </source>
</evidence>
<reference evidence="3 4" key="1">
    <citation type="submission" date="2017-12" db="EMBL/GenBank/DDBJ databases">
        <title>Genome Sequence of a Multidrug-Resistant Candida haemulonii Isolate from a Patient with Chronic Leg Ulcers in Israel.</title>
        <authorList>
            <person name="Chow N.A."/>
            <person name="Gade L."/>
            <person name="Batra D."/>
            <person name="Rowe L.A."/>
            <person name="Ben-Ami R."/>
            <person name="Loparev V.N."/>
            <person name="Litvintseva A.P."/>
        </authorList>
    </citation>
    <scope>NUCLEOTIDE SEQUENCE [LARGE SCALE GENOMIC DNA]</scope>
    <source>
        <strain evidence="3 4">B11899</strain>
    </source>
</reference>
<dbReference type="InterPro" id="IPR029055">
    <property type="entry name" value="Ntn_hydrolases_N"/>
</dbReference>
<dbReference type="STRING" id="45357.A0A2V1ASM0"/>